<sequence length="165" mass="19414">MTGTKDEVNFSLWTLWNRLYAQLKQRGEPATPWQMRRLLVQTNMRARSILKGRSIDDFLPIKEYRYFSHVSYDLDMNQQTRVPFLLIYSYGMGIYSNAWNIIPCGSRFEWFLKTTDVEEDVDTGADIVKVANTPMDDEGITEILRPVTDEKLPIRHRFTSHEIKC</sequence>
<proteinExistence type="predicted"/>
<dbReference type="AlphaFoldDB" id="G0VGN2"/>
<name>G0VGN2_NAUCA</name>
<organism evidence="1 2">
    <name type="scientific">Naumovozyma castellii</name>
    <name type="common">Yeast</name>
    <name type="synonym">Saccharomyces castellii</name>
    <dbReference type="NCBI Taxonomy" id="27288"/>
    <lineage>
        <taxon>Eukaryota</taxon>
        <taxon>Fungi</taxon>
        <taxon>Dikarya</taxon>
        <taxon>Ascomycota</taxon>
        <taxon>Saccharomycotina</taxon>
        <taxon>Saccharomycetes</taxon>
        <taxon>Saccharomycetales</taxon>
        <taxon>Saccharomycetaceae</taxon>
        <taxon>Naumovozyma</taxon>
    </lineage>
</organism>
<gene>
    <name evidence="1" type="primary">NCAS0F01690</name>
    <name evidence="1" type="ordered locus">NCAS_0F01690</name>
</gene>
<dbReference type="RefSeq" id="XP_003677008.1">
    <property type="nucleotide sequence ID" value="XM_003676960.1"/>
</dbReference>
<accession>G0VGN2</accession>
<dbReference type="KEGG" id="ncs:NCAS_0F01690"/>
<evidence type="ECO:0000313" key="2">
    <source>
        <dbReference type="Proteomes" id="UP000001640"/>
    </source>
</evidence>
<dbReference type="GeneID" id="96904301"/>
<evidence type="ECO:0000313" key="1">
    <source>
        <dbReference type="EMBL" id="CCC70653.1"/>
    </source>
</evidence>
<dbReference type="EMBL" id="HE576757">
    <property type="protein sequence ID" value="CCC70653.1"/>
    <property type="molecule type" value="Genomic_DNA"/>
</dbReference>
<dbReference type="HOGENOM" id="CLU_1611225_0_0_1"/>
<protein>
    <submittedName>
        <fullName evidence="1">Uncharacterized protein</fullName>
    </submittedName>
</protein>
<dbReference type="Proteomes" id="UP000001640">
    <property type="component" value="Chromosome 6"/>
</dbReference>
<reference evidence="1 2" key="1">
    <citation type="journal article" date="2011" name="Proc. Natl. Acad. Sci. U.S.A.">
        <title>Evolutionary erosion of yeast sex chromosomes by mating-type switching accidents.</title>
        <authorList>
            <person name="Gordon J.L."/>
            <person name="Armisen D."/>
            <person name="Proux-Wera E."/>
            <person name="Oheigeartaigh S.S."/>
            <person name="Byrne K.P."/>
            <person name="Wolfe K.H."/>
        </authorList>
    </citation>
    <scope>NUCLEOTIDE SEQUENCE [LARGE SCALE GENOMIC DNA]</scope>
    <source>
        <strain evidence="2">ATCC 76901 / BCRC 22586 / CBS 4309 / NBRC 1992 / NRRL Y-12630</strain>
    </source>
</reference>
<dbReference type="InParanoid" id="G0VGN2"/>
<reference key="2">
    <citation type="submission" date="2011-08" db="EMBL/GenBank/DDBJ databases">
        <title>Genome sequence of Naumovozyma castellii.</title>
        <authorList>
            <person name="Gordon J.L."/>
            <person name="Armisen D."/>
            <person name="Proux-Wera E."/>
            <person name="OhEigeartaigh S.S."/>
            <person name="Byrne K.P."/>
            <person name="Wolfe K.H."/>
        </authorList>
    </citation>
    <scope>NUCLEOTIDE SEQUENCE</scope>
    <source>
        <strain>Type strain:CBS 4309</strain>
    </source>
</reference>
<keyword evidence="2" id="KW-1185">Reference proteome</keyword>